<evidence type="ECO:0000256" key="8">
    <source>
        <dbReference type="SAM" id="Phobius"/>
    </source>
</evidence>
<name>A0ABV8NNY8_9SPHI</name>
<protein>
    <recommendedName>
        <fullName evidence="2">histidine kinase</fullName>
        <ecNumber evidence="2">2.7.13.3</ecNumber>
    </recommendedName>
</protein>
<dbReference type="Pfam" id="PF00512">
    <property type="entry name" value="HisKA"/>
    <property type="match status" value="1"/>
</dbReference>
<dbReference type="InterPro" id="IPR003661">
    <property type="entry name" value="HisK_dim/P_dom"/>
</dbReference>
<keyword evidence="7 8" id="KW-1133">Transmembrane helix</keyword>
<dbReference type="CDD" id="cd00075">
    <property type="entry name" value="HATPase"/>
    <property type="match status" value="1"/>
</dbReference>
<dbReference type="SUPFAM" id="SSF55874">
    <property type="entry name" value="ATPase domain of HSP90 chaperone/DNA topoisomerase II/histidine kinase"/>
    <property type="match status" value="1"/>
</dbReference>
<dbReference type="InterPro" id="IPR036890">
    <property type="entry name" value="HATPase_C_sf"/>
</dbReference>
<evidence type="ECO:0000256" key="7">
    <source>
        <dbReference type="ARBA" id="ARBA00022989"/>
    </source>
</evidence>
<dbReference type="Gene3D" id="3.30.565.10">
    <property type="entry name" value="Histidine kinase-like ATPase, C-terminal domain"/>
    <property type="match status" value="1"/>
</dbReference>
<evidence type="ECO:0000313" key="11">
    <source>
        <dbReference type="Proteomes" id="UP001595792"/>
    </source>
</evidence>
<evidence type="ECO:0000256" key="3">
    <source>
        <dbReference type="ARBA" id="ARBA00022553"/>
    </source>
</evidence>
<evidence type="ECO:0000256" key="4">
    <source>
        <dbReference type="ARBA" id="ARBA00022679"/>
    </source>
</evidence>
<feature type="domain" description="Histidine kinase" evidence="9">
    <location>
        <begin position="218"/>
        <end position="417"/>
    </location>
</feature>
<evidence type="ECO:0000256" key="6">
    <source>
        <dbReference type="ARBA" id="ARBA00022777"/>
    </source>
</evidence>
<dbReference type="PROSITE" id="PS50109">
    <property type="entry name" value="HIS_KIN"/>
    <property type="match status" value="1"/>
</dbReference>
<evidence type="ECO:0000259" key="9">
    <source>
        <dbReference type="PROSITE" id="PS50109"/>
    </source>
</evidence>
<feature type="transmembrane region" description="Helical" evidence="8">
    <location>
        <begin position="7"/>
        <end position="27"/>
    </location>
</feature>
<dbReference type="SUPFAM" id="SSF47384">
    <property type="entry name" value="Homodimeric domain of signal transducing histidine kinase"/>
    <property type="match status" value="1"/>
</dbReference>
<comment type="caution">
    <text evidence="10">The sequence shown here is derived from an EMBL/GenBank/DDBJ whole genome shotgun (WGS) entry which is preliminary data.</text>
</comment>
<feature type="transmembrane region" description="Helical" evidence="8">
    <location>
        <begin position="130"/>
        <end position="151"/>
    </location>
</feature>
<dbReference type="CDD" id="cd00082">
    <property type="entry name" value="HisKA"/>
    <property type="match status" value="1"/>
</dbReference>
<dbReference type="SMART" id="SM00388">
    <property type="entry name" value="HisKA"/>
    <property type="match status" value="1"/>
</dbReference>
<dbReference type="Proteomes" id="UP001595792">
    <property type="component" value="Unassembled WGS sequence"/>
</dbReference>
<dbReference type="RefSeq" id="WP_378962601.1">
    <property type="nucleotide sequence ID" value="NZ_JBHRXC010000016.1"/>
</dbReference>
<dbReference type="Pfam" id="PF02518">
    <property type="entry name" value="HATPase_c"/>
    <property type="match status" value="1"/>
</dbReference>
<keyword evidence="5 8" id="KW-0812">Transmembrane</keyword>
<keyword evidence="6 10" id="KW-0418">Kinase</keyword>
<dbReference type="InterPro" id="IPR050428">
    <property type="entry name" value="TCS_sensor_his_kinase"/>
</dbReference>
<dbReference type="Gene3D" id="1.10.287.130">
    <property type="match status" value="1"/>
</dbReference>
<sequence>MKLFTRYNIILLLISIFGLALIGYLFYKTQTFYLDKQIDHDMVEEVMEVKEYAEKNIFYEPHEFEDLIVQYKSISNLQKHPVIIYGDTVLYNPVKHQTERARYLRTELSLIGKPYQVMVIASKVEREEQIKSICLIILLPVILLVGVLLLVNRIMIRNLWKPFEKLIENITAFNLSQEKPFEPVDTSISEFRTLNDAVVSLSKKIRTDYQEIKLFTENASHEMMTPLAVINSKLDMMLQSSDLGSEGGETLAELYRATSRLTKLNQSLLLLVKIDNSLLKDQEQLDIKELIEDKISYFQELIQKRGLQLKTNLEEASIFSSHQLMDILINNLFSNVIRHNYERGNIEISLTSHKLSFKNTGHNKALDPEKIFERFYKDNASEGTGLGLSILKQICLKQNFNLEYHYETDLHVFTITF</sequence>
<dbReference type="EMBL" id="JBHSBY010000141">
    <property type="protein sequence ID" value="MFC4198589.1"/>
    <property type="molecule type" value="Genomic_DNA"/>
</dbReference>
<dbReference type="InterPro" id="IPR036097">
    <property type="entry name" value="HisK_dim/P_sf"/>
</dbReference>
<keyword evidence="3" id="KW-0597">Phosphoprotein</keyword>
<reference evidence="11" key="1">
    <citation type="journal article" date="2019" name="Int. J. Syst. Evol. Microbiol.">
        <title>The Global Catalogue of Microorganisms (GCM) 10K type strain sequencing project: providing services to taxonomists for standard genome sequencing and annotation.</title>
        <authorList>
            <consortium name="The Broad Institute Genomics Platform"/>
            <consortium name="The Broad Institute Genome Sequencing Center for Infectious Disease"/>
            <person name="Wu L."/>
            <person name="Ma J."/>
        </authorList>
    </citation>
    <scope>NUCLEOTIDE SEQUENCE [LARGE SCALE GENOMIC DNA]</scope>
    <source>
        <strain evidence="11">CCM 8689</strain>
    </source>
</reference>
<dbReference type="PANTHER" id="PTHR45436">
    <property type="entry name" value="SENSOR HISTIDINE KINASE YKOH"/>
    <property type="match status" value="1"/>
</dbReference>
<dbReference type="InterPro" id="IPR005467">
    <property type="entry name" value="His_kinase_dom"/>
</dbReference>
<organism evidence="10 11">
    <name type="scientific">Pedobacter jamesrossensis</name>
    <dbReference type="NCBI Taxonomy" id="1908238"/>
    <lineage>
        <taxon>Bacteria</taxon>
        <taxon>Pseudomonadati</taxon>
        <taxon>Bacteroidota</taxon>
        <taxon>Sphingobacteriia</taxon>
        <taxon>Sphingobacteriales</taxon>
        <taxon>Sphingobacteriaceae</taxon>
        <taxon>Pedobacter</taxon>
    </lineage>
</organism>
<dbReference type="InterPro" id="IPR003594">
    <property type="entry name" value="HATPase_dom"/>
</dbReference>
<evidence type="ECO:0000313" key="10">
    <source>
        <dbReference type="EMBL" id="MFC4198589.1"/>
    </source>
</evidence>
<evidence type="ECO:0000256" key="5">
    <source>
        <dbReference type="ARBA" id="ARBA00022692"/>
    </source>
</evidence>
<keyword evidence="8" id="KW-0472">Membrane</keyword>
<evidence type="ECO:0000256" key="1">
    <source>
        <dbReference type="ARBA" id="ARBA00000085"/>
    </source>
</evidence>
<dbReference type="PANTHER" id="PTHR45436:SF5">
    <property type="entry name" value="SENSOR HISTIDINE KINASE TRCS"/>
    <property type="match status" value="1"/>
</dbReference>
<keyword evidence="4" id="KW-0808">Transferase</keyword>
<dbReference type="GO" id="GO:0016301">
    <property type="term" value="F:kinase activity"/>
    <property type="evidence" value="ECO:0007669"/>
    <property type="project" value="UniProtKB-KW"/>
</dbReference>
<proteinExistence type="predicted"/>
<accession>A0ABV8NNY8</accession>
<keyword evidence="11" id="KW-1185">Reference proteome</keyword>
<dbReference type="EC" id="2.7.13.3" evidence="2"/>
<comment type="catalytic activity">
    <reaction evidence="1">
        <text>ATP + protein L-histidine = ADP + protein N-phospho-L-histidine.</text>
        <dbReference type="EC" id="2.7.13.3"/>
    </reaction>
</comment>
<evidence type="ECO:0000256" key="2">
    <source>
        <dbReference type="ARBA" id="ARBA00012438"/>
    </source>
</evidence>
<gene>
    <name evidence="10" type="ORF">ACFOUY_17930</name>
</gene>